<feature type="region of interest" description="Disordered" evidence="1">
    <location>
        <begin position="1"/>
        <end position="35"/>
    </location>
</feature>
<feature type="compositionally biased region" description="Basic and acidic residues" evidence="1">
    <location>
        <begin position="8"/>
        <end position="17"/>
    </location>
</feature>
<keyword evidence="2" id="KW-0812">Transmembrane</keyword>
<dbReference type="AlphaFoldDB" id="A0A067NML5"/>
<keyword evidence="2" id="KW-0472">Membrane</keyword>
<dbReference type="VEuPathDB" id="FungiDB:PLEOSDRAFT_29441"/>
<reference evidence="4" key="1">
    <citation type="journal article" date="2014" name="Proc. Natl. Acad. Sci. U.S.A.">
        <title>Extensive sampling of basidiomycete genomes demonstrates inadequacy of the white-rot/brown-rot paradigm for wood decay fungi.</title>
        <authorList>
            <person name="Riley R."/>
            <person name="Salamov A.A."/>
            <person name="Brown D.W."/>
            <person name="Nagy L.G."/>
            <person name="Floudas D."/>
            <person name="Held B.W."/>
            <person name="Levasseur A."/>
            <person name="Lombard V."/>
            <person name="Morin E."/>
            <person name="Otillar R."/>
            <person name="Lindquist E.A."/>
            <person name="Sun H."/>
            <person name="LaButti K.M."/>
            <person name="Schmutz J."/>
            <person name="Jabbour D."/>
            <person name="Luo H."/>
            <person name="Baker S.E."/>
            <person name="Pisabarro A.G."/>
            <person name="Walton J.D."/>
            <person name="Blanchette R.A."/>
            <person name="Henrissat B."/>
            <person name="Martin F."/>
            <person name="Cullen D."/>
            <person name="Hibbett D.S."/>
            <person name="Grigoriev I.V."/>
        </authorList>
    </citation>
    <scope>NUCLEOTIDE SEQUENCE [LARGE SCALE GENOMIC DNA]</scope>
    <source>
        <strain evidence="4">PC15</strain>
    </source>
</reference>
<dbReference type="HOGENOM" id="CLU_081613_0_0_1"/>
<sequence length="269" mass="29906">STTSMTLHHTDKDEERMPLTSPTDTDSQDQGTLYESPNAAGPPYLLWACLVVAVLSTFNVVLLPFSLHGALPLTPQELENLPYVDQRIGLNRLAAFAPSTQTYYRSQPDQIARLNGKYKNAVYGTGTQVVFSTTDVTLMRFVVPPHGGYMCNVAWYPPQHNTMHGRTKVLETEGDVSQIEVWSVIAFNSSIPLPKLDLDTMSWGDRPIRGELLGTLNLNSTPNATTVDFACPFSDMVLIVELRCLIPRCYVKFNQIPAIPAYGMFDYVV</sequence>
<protein>
    <recommendedName>
        <fullName evidence="5">Ubiquitin 3 binding protein But2 C-terminal domain-containing protein</fullName>
    </recommendedName>
</protein>
<dbReference type="Proteomes" id="UP000027073">
    <property type="component" value="Unassembled WGS sequence"/>
</dbReference>
<evidence type="ECO:0008006" key="5">
    <source>
        <dbReference type="Google" id="ProtNLM"/>
    </source>
</evidence>
<evidence type="ECO:0000313" key="4">
    <source>
        <dbReference type="Proteomes" id="UP000027073"/>
    </source>
</evidence>
<evidence type="ECO:0000313" key="3">
    <source>
        <dbReference type="EMBL" id="KDQ28265.1"/>
    </source>
</evidence>
<dbReference type="EMBL" id="KL198008">
    <property type="protein sequence ID" value="KDQ28265.1"/>
    <property type="molecule type" value="Genomic_DNA"/>
</dbReference>
<dbReference type="OrthoDB" id="8300214at2759"/>
<accession>A0A067NML5</accession>
<feature type="transmembrane region" description="Helical" evidence="2">
    <location>
        <begin position="44"/>
        <end position="65"/>
    </location>
</feature>
<proteinExistence type="predicted"/>
<keyword evidence="2" id="KW-1133">Transmembrane helix</keyword>
<feature type="non-terminal residue" evidence="3">
    <location>
        <position position="1"/>
    </location>
</feature>
<organism evidence="3 4">
    <name type="scientific">Pleurotus ostreatus (strain PC15)</name>
    <name type="common">Oyster mushroom</name>
    <dbReference type="NCBI Taxonomy" id="1137138"/>
    <lineage>
        <taxon>Eukaryota</taxon>
        <taxon>Fungi</taxon>
        <taxon>Dikarya</taxon>
        <taxon>Basidiomycota</taxon>
        <taxon>Agaricomycotina</taxon>
        <taxon>Agaricomycetes</taxon>
        <taxon>Agaricomycetidae</taxon>
        <taxon>Agaricales</taxon>
        <taxon>Pleurotineae</taxon>
        <taxon>Pleurotaceae</taxon>
        <taxon>Pleurotus</taxon>
    </lineage>
</organism>
<name>A0A067NML5_PLEO1</name>
<evidence type="ECO:0000256" key="1">
    <source>
        <dbReference type="SAM" id="MobiDB-lite"/>
    </source>
</evidence>
<dbReference type="InParanoid" id="A0A067NML5"/>
<gene>
    <name evidence="3" type="ORF">PLEOSDRAFT_29441</name>
</gene>
<feature type="compositionally biased region" description="Polar residues" evidence="1">
    <location>
        <begin position="20"/>
        <end position="35"/>
    </location>
</feature>
<evidence type="ECO:0000256" key="2">
    <source>
        <dbReference type="SAM" id="Phobius"/>
    </source>
</evidence>